<keyword evidence="1" id="KW-0067">ATP-binding</keyword>
<accession>A0A6I8MIZ1</accession>
<gene>
    <name evidence="1" type="ORF">FRC0190_02270</name>
</gene>
<reference evidence="1 2" key="1">
    <citation type="submission" date="2019-11" db="EMBL/GenBank/DDBJ databases">
        <authorList>
            <person name="Brisse S."/>
        </authorList>
    </citation>
    <scope>NUCLEOTIDE SEQUENCE [LARGE SCALE GENOMIC DNA]</scope>
    <source>
        <strain evidence="1">FRC0190</strain>
    </source>
</reference>
<protein>
    <submittedName>
        <fullName evidence="1">ATP-binding protein</fullName>
    </submittedName>
</protein>
<keyword evidence="1" id="KW-0547">Nucleotide-binding</keyword>
<dbReference type="AlphaFoldDB" id="A0A6I8MIZ1"/>
<name>A0A6I8MIZ1_9CORY</name>
<sequence>MEFGSYIERIVDRDLPEQGHTAALYRSKLTEIWMLDEVPAWDFVRSPLAGLARAPKHQLADPAFALRLLGVPANRLVTERYRHFGPTI</sequence>
<organism evidence="1 2">
    <name type="scientific">Corynebacterium rouxii</name>
    <dbReference type="NCBI Taxonomy" id="2719119"/>
    <lineage>
        <taxon>Bacteria</taxon>
        <taxon>Bacillati</taxon>
        <taxon>Actinomycetota</taxon>
        <taxon>Actinomycetes</taxon>
        <taxon>Mycobacteriales</taxon>
        <taxon>Corynebacteriaceae</taxon>
        <taxon>Corynebacterium</taxon>
    </lineage>
</organism>
<evidence type="ECO:0000313" key="1">
    <source>
        <dbReference type="EMBL" id="VZH86360.1"/>
    </source>
</evidence>
<proteinExistence type="predicted"/>
<evidence type="ECO:0000313" key="2">
    <source>
        <dbReference type="Proteomes" id="UP000423525"/>
    </source>
</evidence>
<dbReference type="GO" id="GO:0005524">
    <property type="term" value="F:ATP binding"/>
    <property type="evidence" value="ECO:0007669"/>
    <property type="project" value="UniProtKB-KW"/>
</dbReference>
<dbReference type="KEGG" id="crf:FRC0190_02270"/>
<dbReference type="EMBL" id="LR738855">
    <property type="protein sequence ID" value="VZH86360.1"/>
    <property type="molecule type" value="Genomic_DNA"/>
</dbReference>
<dbReference type="Proteomes" id="UP000423525">
    <property type="component" value="Chromosome"/>
</dbReference>